<accession>A0A7V8J4D0</accession>
<dbReference type="AlphaFoldDB" id="A0A7V8J4D0"/>
<proteinExistence type="predicted"/>
<organism evidence="1 2">
    <name type="scientific">Pseudomonas putida</name>
    <name type="common">Arthrobacter siderocapsulatus</name>
    <dbReference type="NCBI Taxonomy" id="303"/>
    <lineage>
        <taxon>Bacteria</taxon>
        <taxon>Pseudomonadati</taxon>
        <taxon>Pseudomonadota</taxon>
        <taxon>Gammaproteobacteria</taxon>
        <taxon>Pseudomonadales</taxon>
        <taxon>Pseudomonadaceae</taxon>
        <taxon>Pseudomonas</taxon>
    </lineage>
</organism>
<comment type="caution">
    <text evidence="1">The sequence shown here is derived from an EMBL/GenBank/DDBJ whole genome shotgun (WGS) entry which is preliminary data.</text>
</comment>
<reference evidence="1 2" key="1">
    <citation type="submission" date="2019-12" db="EMBL/GenBank/DDBJ databases">
        <authorList>
            <person name="Woiski C."/>
        </authorList>
    </citation>
    <scope>NUCLEOTIDE SEQUENCE [LARGE SCALE GENOMIC DNA]</scope>
    <source>
        <strain evidence="1 2">BOE100</strain>
    </source>
</reference>
<gene>
    <name evidence="1" type="ORF">GN299_13895</name>
</gene>
<name>A0A7V8J4D0_PSEPU</name>
<sequence>MKKLNVGIISGMSSGMIAAALGTLVLCVFCTLKLESARELPRDFNRLDKDIAESQSLISNLVAAPVLPPLKDSWREVASTLELAGLELIPDDGSMESSGSVYEGPLKNWSGSVAGDPRLVLAVVKKIQQTVPVYLLDYSKGDGEFKLYMAVVGI</sequence>
<protein>
    <submittedName>
        <fullName evidence="1">Uncharacterized protein</fullName>
    </submittedName>
</protein>
<evidence type="ECO:0000313" key="1">
    <source>
        <dbReference type="EMBL" id="KAF0254341.1"/>
    </source>
</evidence>
<evidence type="ECO:0000313" key="2">
    <source>
        <dbReference type="Proteomes" id="UP000442695"/>
    </source>
</evidence>
<dbReference type="RefSeq" id="WP_156859073.1">
    <property type="nucleotide sequence ID" value="NZ_WOWR01000015.1"/>
</dbReference>
<dbReference type="Proteomes" id="UP000442695">
    <property type="component" value="Unassembled WGS sequence"/>
</dbReference>
<dbReference type="EMBL" id="WOWR01000015">
    <property type="protein sequence ID" value="KAF0254341.1"/>
    <property type="molecule type" value="Genomic_DNA"/>
</dbReference>